<gene>
    <name evidence="1" type="ORF">JE024_21215</name>
</gene>
<organism evidence="1 2">
    <name type="scientific">Streptomyces zhihengii</name>
    <dbReference type="NCBI Taxonomy" id="1818004"/>
    <lineage>
        <taxon>Bacteria</taxon>
        <taxon>Bacillati</taxon>
        <taxon>Actinomycetota</taxon>
        <taxon>Actinomycetes</taxon>
        <taxon>Kitasatosporales</taxon>
        <taxon>Streptomycetaceae</taxon>
        <taxon>Streptomyces</taxon>
    </lineage>
</organism>
<name>A0ABS2UUG8_9ACTN</name>
<dbReference type="RefSeq" id="WP_205375105.1">
    <property type="nucleotide sequence ID" value="NZ_JAFEJA010000001.1"/>
</dbReference>
<proteinExistence type="predicted"/>
<accession>A0ABS2UUG8</accession>
<sequence length="350" mass="35538">MSEGSDRTEVGRKAAGRKAVGRKVLAPVLGIGLLVAGLHLRLNTNVLGEDEVCGGLVPTAAAAAVFPSSGRVSDGKGLDDRPGDRLAFSCTVESSSFLPGSDTGHIRVTGTRERGDFPFTDDGRWPNPATVSYFAGDSTGGVGADHGWVLLPAACTTADGGPAVVEGWAPEGSDPVKLAGLLTDVANAAAERAGCAAGEPLVAPRTLAAAPAPRQPRDGAVCGLAGMTFPGPREGTGAEETVLDAPGPTWACHVAGYATYAVTQEPRVVEGIRSSPGYEAQPAAAGHAMSGFDPYQAVTDCAGTPTYFSMETGPKYHDATGTPGTPRLRPLFDSFVAAAGDRFGCSAPTS</sequence>
<keyword evidence="2" id="KW-1185">Reference proteome</keyword>
<reference evidence="1 2" key="1">
    <citation type="journal article" date="2016" name="Arch. Microbiol.">
        <title>Streptomyces zhihengii sp. nov., isolated from rhizospheric soil of Psammosilene tunicoides.</title>
        <authorList>
            <person name="Huang M.J."/>
            <person name="Fei J.J."/>
            <person name="Salam N."/>
            <person name="Kim C.J."/>
            <person name="Hozzein W.N."/>
            <person name="Xiao M."/>
            <person name="Huang H.Q."/>
            <person name="Li W.J."/>
        </authorList>
    </citation>
    <scope>NUCLEOTIDE SEQUENCE [LARGE SCALE GENOMIC DNA]</scope>
    <source>
        <strain evidence="1 2">YIM T102</strain>
    </source>
</reference>
<evidence type="ECO:0000313" key="1">
    <source>
        <dbReference type="EMBL" id="MBM9621216.1"/>
    </source>
</evidence>
<comment type="caution">
    <text evidence="1">The sequence shown here is derived from an EMBL/GenBank/DDBJ whole genome shotgun (WGS) entry which is preliminary data.</text>
</comment>
<evidence type="ECO:0000313" key="2">
    <source>
        <dbReference type="Proteomes" id="UP000664109"/>
    </source>
</evidence>
<dbReference type="Proteomes" id="UP000664109">
    <property type="component" value="Unassembled WGS sequence"/>
</dbReference>
<dbReference type="EMBL" id="JAFEJA010000001">
    <property type="protein sequence ID" value="MBM9621216.1"/>
    <property type="molecule type" value="Genomic_DNA"/>
</dbReference>
<protein>
    <submittedName>
        <fullName evidence="1">Uncharacterized protein</fullName>
    </submittedName>
</protein>